<feature type="region of interest" description="Disordered" evidence="1">
    <location>
        <begin position="1"/>
        <end position="27"/>
    </location>
</feature>
<accession>A0ABP5ZEJ3</accession>
<proteinExistence type="predicted"/>
<feature type="compositionally biased region" description="Basic and acidic residues" evidence="1">
    <location>
        <begin position="17"/>
        <end position="27"/>
    </location>
</feature>
<protein>
    <submittedName>
        <fullName evidence="2">Pyridoxamine 5'-phosphate oxidase family protein</fullName>
    </submittedName>
</protein>
<name>A0ABP5ZEJ3_9ACTN</name>
<dbReference type="InterPro" id="IPR024747">
    <property type="entry name" value="Pyridox_Oxase-rel"/>
</dbReference>
<dbReference type="EMBL" id="BAAATA010000022">
    <property type="protein sequence ID" value="GAA2496634.1"/>
    <property type="molecule type" value="Genomic_DNA"/>
</dbReference>
<organism evidence="2 3">
    <name type="scientific">Streptomyces thermolineatus</name>
    <dbReference type="NCBI Taxonomy" id="44033"/>
    <lineage>
        <taxon>Bacteria</taxon>
        <taxon>Bacillati</taxon>
        <taxon>Actinomycetota</taxon>
        <taxon>Actinomycetes</taxon>
        <taxon>Kitasatosporales</taxon>
        <taxon>Streptomycetaceae</taxon>
        <taxon>Streptomyces</taxon>
    </lineage>
</organism>
<dbReference type="InterPro" id="IPR012349">
    <property type="entry name" value="Split_barrel_FMN-bd"/>
</dbReference>
<dbReference type="Gene3D" id="2.30.110.10">
    <property type="entry name" value="Electron Transport, Fmn-binding Protein, Chain A"/>
    <property type="match status" value="1"/>
</dbReference>
<evidence type="ECO:0000313" key="2">
    <source>
        <dbReference type="EMBL" id="GAA2496634.1"/>
    </source>
</evidence>
<evidence type="ECO:0000313" key="3">
    <source>
        <dbReference type="Proteomes" id="UP001501358"/>
    </source>
</evidence>
<keyword evidence="3" id="KW-1185">Reference proteome</keyword>
<dbReference type="SUPFAM" id="SSF50475">
    <property type="entry name" value="FMN-binding split barrel"/>
    <property type="match status" value="1"/>
</dbReference>
<gene>
    <name evidence="2" type="ORF">GCM10010406_36200</name>
</gene>
<comment type="caution">
    <text evidence="2">The sequence shown here is derived from an EMBL/GenBank/DDBJ whole genome shotgun (WGS) entry which is preliminary data.</text>
</comment>
<dbReference type="Proteomes" id="UP001501358">
    <property type="component" value="Unassembled WGS sequence"/>
</dbReference>
<dbReference type="Pfam" id="PF12900">
    <property type="entry name" value="Pyridox_ox_2"/>
    <property type="match status" value="1"/>
</dbReference>
<sequence>MTSKDHRPYRAVPAGTEDWHMHGHDGSREAGRQECLRLLASVSIGRVVCTLDALPAVVPVTFQLDDDRGVLLCTSARSRLVRATDGHVVAFQADRFDEPEGTGWSVTVTGRASVVTDPEESARLRATGSHPWVPAAEQVFIRIAPELVSGRVLAAATARAS</sequence>
<reference evidence="3" key="1">
    <citation type="journal article" date="2019" name="Int. J. Syst. Evol. Microbiol.">
        <title>The Global Catalogue of Microorganisms (GCM) 10K type strain sequencing project: providing services to taxonomists for standard genome sequencing and annotation.</title>
        <authorList>
            <consortium name="The Broad Institute Genomics Platform"/>
            <consortium name="The Broad Institute Genome Sequencing Center for Infectious Disease"/>
            <person name="Wu L."/>
            <person name="Ma J."/>
        </authorList>
    </citation>
    <scope>NUCLEOTIDE SEQUENCE [LARGE SCALE GENOMIC DNA]</scope>
    <source>
        <strain evidence="3">JCM 6307</strain>
    </source>
</reference>
<evidence type="ECO:0000256" key="1">
    <source>
        <dbReference type="SAM" id="MobiDB-lite"/>
    </source>
</evidence>